<evidence type="ECO:0000256" key="3">
    <source>
        <dbReference type="ARBA" id="ARBA00022723"/>
    </source>
</evidence>
<feature type="transmembrane region" description="Helical" evidence="8">
    <location>
        <begin position="6"/>
        <end position="25"/>
    </location>
</feature>
<dbReference type="AlphaFoldDB" id="A0AAV9JZ64"/>
<dbReference type="PRINTS" id="PR00463">
    <property type="entry name" value="EP450I"/>
</dbReference>
<keyword evidence="6 7" id="KW-0349">Heme</keyword>
<evidence type="ECO:0000256" key="6">
    <source>
        <dbReference type="PIRSR" id="PIRSR602401-1"/>
    </source>
</evidence>
<proteinExistence type="inferred from homology"/>
<gene>
    <name evidence="9" type="ORF">R3W88_034146</name>
</gene>
<keyword evidence="5 6" id="KW-0408">Iron</keyword>
<dbReference type="InterPro" id="IPR001128">
    <property type="entry name" value="Cyt_P450"/>
</dbReference>
<dbReference type="GO" id="GO:0004497">
    <property type="term" value="F:monooxygenase activity"/>
    <property type="evidence" value="ECO:0007669"/>
    <property type="project" value="UniProtKB-KW"/>
</dbReference>
<dbReference type="Pfam" id="PF00067">
    <property type="entry name" value="p450"/>
    <property type="match status" value="2"/>
</dbReference>
<dbReference type="PROSITE" id="PS00086">
    <property type="entry name" value="CYTOCHROME_P450"/>
    <property type="match status" value="1"/>
</dbReference>
<evidence type="ECO:0000256" key="1">
    <source>
        <dbReference type="ARBA" id="ARBA00001971"/>
    </source>
</evidence>
<keyword evidence="8" id="KW-0472">Membrane</keyword>
<accession>A0AAV9JZ64</accession>
<evidence type="ECO:0000256" key="7">
    <source>
        <dbReference type="RuleBase" id="RU000461"/>
    </source>
</evidence>
<organism evidence="9 10">
    <name type="scientific">Solanum pinnatisectum</name>
    <name type="common">tansyleaf nightshade</name>
    <dbReference type="NCBI Taxonomy" id="50273"/>
    <lineage>
        <taxon>Eukaryota</taxon>
        <taxon>Viridiplantae</taxon>
        <taxon>Streptophyta</taxon>
        <taxon>Embryophyta</taxon>
        <taxon>Tracheophyta</taxon>
        <taxon>Spermatophyta</taxon>
        <taxon>Magnoliopsida</taxon>
        <taxon>eudicotyledons</taxon>
        <taxon>Gunneridae</taxon>
        <taxon>Pentapetalae</taxon>
        <taxon>asterids</taxon>
        <taxon>lamiids</taxon>
        <taxon>Solanales</taxon>
        <taxon>Solanaceae</taxon>
        <taxon>Solanoideae</taxon>
        <taxon>Solaneae</taxon>
        <taxon>Solanum</taxon>
    </lineage>
</organism>
<comment type="caution">
    <text evidence="9">The sequence shown here is derived from an EMBL/GenBank/DDBJ whole genome shotgun (WGS) entry which is preliminary data.</text>
</comment>
<evidence type="ECO:0000256" key="8">
    <source>
        <dbReference type="SAM" id="Phobius"/>
    </source>
</evidence>
<dbReference type="GO" id="GO:0005506">
    <property type="term" value="F:iron ion binding"/>
    <property type="evidence" value="ECO:0007669"/>
    <property type="project" value="InterPro"/>
</dbReference>
<name>A0AAV9JZ64_9SOLN</name>
<keyword evidence="7" id="KW-0503">Monooxygenase</keyword>
<keyword evidence="8" id="KW-1133">Transmembrane helix</keyword>
<dbReference type="GO" id="GO:0020037">
    <property type="term" value="F:heme binding"/>
    <property type="evidence" value="ECO:0007669"/>
    <property type="project" value="InterPro"/>
</dbReference>
<evidence type="ECO:0000256" key="2">
    <source>
        <dbReference type="ARBA" id="ARBA00010617"/>
    </source>
</evidence>
<dbReference type="GO" id="GO:0006629">
    <property type="term" value="P:lipid metabolic process"/>
    <property type="evidence" value="ECO:0007669"/>
    <property type="project" value="UniProtKB-ARBA"/>
</dbReference>
<evidence type="ECO:0000313" key="10">
    <source>
        <dbReference type="Proteomes" id="UP001311915"/>
    </source>
</evidence>
<keyword evidence="8" id="KW-0812">Transmembrane</keyword>
<evidence type="ECO:0000313" key="9">
    <source>
        <dbReference type="EMBL" id="KAK4706300.1"/>
    </source>
</evidence>
<dbReference type="InterPro" id="IPR002401">
    <property type="entry name" value="Cyt_P450_E_grp-I"/>
</dbReference>
<comment type="cofactor">
    <cofactor evidence="1 6">
        <name>heme</name>
        <dbReference type="ChEBI" id="CHEBI:30413"/>
    </cofactor>
</comment>
<dbReference type="SUPFAM" id="SSF48264">
    <property type="entry name" value="Cytochrome P450"/>
    <property type="match status" value="1"/>
</dbReference>
<keyword evidence="10" id="KW-1185">Reference proteome</keyword>
<evidence type="ECO:0000256" key="4">
    <source>
        <dbReference type="ARBA" id="ARBA00023002"/>
    </source>
</evidence>
<protein>
    <recommendedName>
        <fullName evidence="11">Cytochrome P450</fullName>
    </recommendedName>
</protein>
<sequence length="463" mass="53674">MYLFELSFPLLIIIMCFTYSTWWYLNNRWCKISSLPTNWPIVGMLPELIRNLHRVHEKTTEVLIESKGTFEFHGPVFANFNMLGTSDPANIHYILSKNFSNYPKGVEFRKYFDIFGNGIFSVDYELWEIHRKTTMYLMGHAKFQTLLERNIWEIIENGLGPILDDFAELDTLFDLQDIFHRFTFDVICKLLLDHNPKSLSIGLHNVPCEKAFNTLRGFSFLNAFIKMYNQCTDGDLGTLQTFLRDTLLSLMLGGRDTTSAALTWFFALMAKNPLIEKKIRDEIQQQLKLVYLHAAFCETLRLFPSVAIEHKLPLEFDILPSGHRVSPNTRVMLLFHTMGRMESLCGKDCLEFKPDRWISKRGEIKHEPSFKFTSFNAGPRACIGKEMAFTQMKIVVATIIHNYHIQVEDQIISPSSFVIIQVKHGLKLGSSRGFLLCEQCSGFKPTCHVCFEDYRSPLYQYKV</sequence>
<dbReference type="InterPro" id="IPR017972">
    <property type="entry name" value="Cyt_P450_CS"/>
</dbReference>
<dbReference type="GO" id="GO:0016705">
    <property type="term" value="F:oxidoreductase activity, acting on paired donors, with incorporation or reduction of molecular oxygen"/>
    <property type="evidence" value="ECO:0007669"/>
    <property type="project" value="InterPro"/>
</dbReference>
<dbReference type="PANTHER" id="PTHR24296">
    <property type="entry name" value="CYTOCHROME P450"/>
    <property type="match status" value="1"/>
</dbReference>
<dbReference type="Gene3D" id="1.10.630.10">
    <property type="entry name" value="Cytochrome P450"/>
    <property type="match status" value="2"/>
</dbReference>
<keyword evidence="3 6" id="KW-0479">Metal-binding</keyword>
<reference evidence="9 10" key="1">
    <citation type="submission" date="2023-10" db="EMBL/GenBank/DDBJ databases">
        <title>Genome-Wide Identification Analysis in wild type Solanum Pinnatisectum Reveals Some Genes Defensing Phytophthora Infestans.</title>
        <authorList>
            <person name="Sun C."/>
        </authorList>
    </citation>
    <scope>NUCLEOTIDE SEQUENCE [LARGE SCALE GENOMIC DNA]</scope>
    <source>
        <strain evidence="9">LQN</strain>
        <tissue evidence="9">Leaf</tissue>
    </source>
</reference>
<dbReference type="InterPro" id="IPR036396">
    <property type="entry name" value="Cyt_P450_sf"/>
</dbReference>
<comment type="similarity">
    <text evidence="2 7">Belongs to the cytochrome P450 family.</text>
</comment>
<evidence type="ECO:0000256" key="5">
    <source>
        <dbReference type="ARBA" id="ARBA00023004"/>
    </source>
</evidence>
<evidence type="ECO:0008006" key="11">
    <source>
        <dbReference type="Google" id="ProtNLM"/>
    </source>
</evidence>
<dbReference type="Proteomes" id="UP001311915">
    <property type="component" value="Unassembled WGS sequence"/>
</dbReference>
<feature type="binding site" description="axial binding residue" evidence="6">
    <location>
        <position position="382"/>
    </location>
    <ligand>
        <name>heme</name>
        <dbReference type="ChEBI" id="CHEBI:30413"/>
    </ligand>
    <ligandPart>
        <name>Fe</name>
        <dbReference type="ChEBI" id="CHEBI:18248"/>
    </ligandPart>
</feature>
<dbReference type="EMBL" id="JAWPEI010000108">
    <property type="protein sequence ID" value="KAK4706300.1"/>
    <property type="molecule type" value="Genomic_DNA"/>
</dbReference>
<keyword evidence="4 7" id="KW-0560">Oxidoreductase</keyword>
<dbReference type="PRINTS" id="PR00385">
    <property type="entry name" value="P450"/>
</dbReference>